<reference evidence="4" key="1">
    <citation type="submission" date="2016-10" db="EMBL/GenBank/DDBJ databases">
        <authorList>
            <person name="Varghese N."/>
            <person name="Submissions S."/>
        </authorList>
    </citation>
    <scope>NUCLEOTIDE SEQUENCE [LARGE SCALE GENOMIC DNA]</scope>
    <source>
        <strain evidence="4">DSM 19482</strain>
    </source>
</reference>
<dbReference type="InterPro" id="IPR011761">
    <property type="entry name" value="ATP-grasp"/>
</dbReference>
<dbReference type="GO" id="GO:0005524">
    <property type="term" value="F:ATP binding"/>
    <property type="evidence" value="ECO:0007669"/>
    <property type="project" value="UniProtKB-UniRule"/>
</dbReference>
<dbReference type="Gene3D" id="3.40.50.20">
    <property type="match status" value="1"/>
</dbReference>
<dbReference type="InterPro" id="IPR013815">
    <property type="entry name" value="ATP_grasp_subdomain_1"/>
</dbReference>
<feature type="domain" description="ATP-grasp" evidence="2">
    <location>
        <begin position="117"/>
        <end position="292"/>
    </location>
</feature>
<sequence>MNTNVLITSAGQRVSLVKAFQKELKKKFPDSIVISVDFNPDLSPACRISDAYYKICRVNDSQYVSELLSICRENNIGMIVPTIDTELKILAENKAVFQKEDIHLIVSDKGFVNSCRDKRLLNDFFSAYNIRFPQPVDKYNPIFPLFIKPYDGSLSKDIYLIKTEAELTDYHKENPKFMFMEYIDPALYKEYTVDCYYNKDHQLCCAVPRQRIAVRSGEIQKGVTDKNNIIDYLNQKVATIPGAVGCITTQLFFNKASNDIVAIEINPRFGGGYPLSYEAGANYPKMLIEEYFENKIITYTDDWEDQLLMLRYDAEVLVRNYE</sequence>
<keyword evidence="4" id="KW-1185">Reference proteome</keyword>
<dbReference type="Gene3D" id="3.30.1490.20">
    <property type="entry name" value="ATP-grasp fold, A domain"/>
    <property type="match status" value="1"/>
</dbReference>
<dbReference type="EMBL" id="FTPU01000008">
    <property type="protein sequence ID" value="SIT96364.1"/>
    <property type="molecule type" value="Genomic_DNA"/>
</dbReference>
<evidence type="ECO:0000259" key="2">
    <source>
        <dbReference type="PROSITE" id="PS50975"/>
    </source>
</evidence>
<dbReference type="Pfam" id="PF15632">
    <property type="entry name" value="ATPgrasp_Ter"/>
    <property type="match status" value="1"/>
</dbReference>
<dbReference type="InterPro" id="IPR048764">
    <property type="entry name" value="PylC_N"/>
</dbReference>
<dbReference type="OrthoDB" id="9803907at2"/>
<organism evidence="3 4">
    <name type="scientific">Epilithonimonas bovis DSM 19482</name>
    <dbReference type="NCBI Taxonomy" id="1121284"/>
    <lineage>
        <taxon>Bacteria</taxon>
        <taxon>Pseudomonadati</taxon>
        <taxon>Bacteroidota</taxon>
        <taxon>Flavobacteriia</taxon>
        <taxon>Flavobacteriales</taxon>
        <taxon>Weeksellaceae</taxon>
        <taxon>Chryseobacterium group</taxon>
        <taxon>Epilithonimonas</taxon>
    </lineage>
</organism>
<dbReference type="Pfam" id="PF21360">
    <property type="entry name" value="PylC-like_N"/>
    <property type="match status" value="1"/>
</dbReference>
<dbReference type="Proteomes" id="UP000187261">
    <property type="component" value="Unassembled WGS sequence"/>
</dbReference>
<accession>A0A1U7PV33</accession>
<dbReference type="SUPFAM" id="SSF56059">
    <property type="entry name" value="Glutathione synthetase ATP-binding domain-like"/>
    <property type="match status" value="1"/>
</dbReference>
<dbReference type="RefSeq" id="WP_076782409.1">
    <property type="nucleotide sequence ID" value="NZ_FTPU01000008.1"/>
</dbReference>
<dbReference type="PROSITE" id="PS50975">
    <property type="entry name" value="ATP_GRASP"/>
    <property type="match status" value="1"/>
</dbReference>
<keyword evidence="1" id="KW-0067">ATP-binding</keyword>
<dbReference type="GO" id="GO:0046872">
    <property type="term" value="F:metal ion binding"/>
    <property type="evidence" value="ECO:0007669"/>
    <property type="project" value="InterPro"/>
</dbReference>
<evidence type="ECO:0000313" key="4">
    <source>
        <dbReference type="Proteomes" id="UP000187261"/>
    </source>
</evidence>
<dbReference type="AlphaFoldDB" id="A0A1U7PV33"/>
<dbReference type="STRING" id="1121284.SAMN05660493_01041"/>
<proteinExistence type="predicted"/>
<evidence type="ECO:0000313" key="3">
    <source>
        <dbReference type="EMBL" id="SIT96364.1"/>
    </source>
</evidence>
<gene>
    <name evidence="3" type="ORF">SAMN05660493_01041</name>
</gene>
<dbReference type="Gene3D" id="3.30.470.20">
    <property type="entry name" value="ATP-grasp fold, B domain"/>
    <property type="match status" value="1"/>
</dbReference>
<protein>
    <submittedName>
        <fullName evidence="3">Carbamoyl-phosphate synthase large subunit</fullName>
    </submittedName>
</protein>
<keyword evidence="1" id="KW-0547">Nucleotide-binding</keyword>
<evidence type="ECO:0000256" key="1">
    <source>
        <dbReference type="PROSITE-ProRule" id="PRU00409"/>
    </source>
</evidence>
<name>A0A1U7PV33_9FLAO</name>